<evidence type="ECO:0000259" key="2">
    <source>
        <dbReference type="Pfam" id="PF26130"/>
    </source>
</evidence>
<proteinExistence type="predicted"/>
<feature type="compositionally biased region" description="Basic residues" evidence="1">
    <location>
        <begin position="342"/>
        <end position="357"/>
    </location>
</feature>
<dbReference type="AlphaFoldDB" id="A0AAW2Y012"/>
<evidence type="ECO:0000313" key="3">
    <source>
        <dbReference type="EMBL" id="KAL0458822.1"/>
    </source>
</evidence>
<comment type="caution">
    <text evidence="3">The sequence shown here is derived from an EMBL/GenBank/DDBJ whole genome shotgun (WGS) entry which is preliminary data.</text>
</comment>
<protein>
    <recommendedName>
        <fullName evidence="2">PB1-like domain-containing protein</fullName>
    </recommendedName>
</protein>
<sequence length="503" mass="57565">MEALSEGKTEADQASEAENMTIFKTHNINFHWGGKFVKNPTLRYMGGNMKVFENIDIDYLVTIYVEEDEAEPLVAIDSQGNPIEKEQEEEIRHLLDGIDFEELDGDGNEIEGDRRKDFQQKDSNMTENLTENFTEIPVQQEASKMTDNLTENVTEKEKRKMYETFLNESSSEFDDSSDEDYVQSYEGSDNEAPSVVLEDIEFESDDDIFLSKDPSKKELIKKLKMVLKDKKNRKILERKETESGKNEWASEDENEDDLVENRDSWGWFVGELLDDIGGMGTSKWSFISDRQKAIGAKRARLEDFVDEFYTKTVYLKVYAEMIHFVPGAQDYIKTNFEPFKPPKIKKKKGRPKKLRRKGPNELQSNASTRKGLTHTCNRCLQTGHNKHSCKNEIHPKSKFFKTNVGVHDEIPQGSQGPPPLSEQQPSAEAATRGRTQSPQATQPVASRSANHQQVGYQGPRNASLLGNNSATSSVPQTRRYNKRPSISDVLDKMKERQKRRQHD</sequence>
<dbReference type="EMBL" id="JACGWN010000002">
    <property type="protein sequence ID" value="KAL0458822.1"/>
    <property type="molecule type" value="Genomic_DNA"/>
</dbReference>
<organism evidence="3">
    <name type="scientific">Sesamum latifolium</name>
    <dbReference type="NCBI Taxonomy" id="2727402"/>
    <lineage>
        <taxon>Eukaryota</taxon>
        <taxon>Viridiplantae</taxon>
        <taxon>Streptophyta</taxon>
        <taxon>Embryophyta</taxon>
        <taxon>Tracheophyta</taxon>
        <taxon>Spermatophyta</taxon>
        <taxon>Magnoliopsida</taxon>
        <taxon>eudicotyledons</taxon>
        <taxon>Gunneridae</taxon>
        <taxon>Pentapetalae</taxon>
        <taxon>asterids</taxon>
        <taxon>lamiids</taxon>
        <taxon>Lamiales</taxon>
        <taxon>Pedaliaceae</taxon>
        <taxon>Sesamum</taxon>
    </lineage>
</organism>
<reference evidence="3" key="1">
    <citation type="submission" date="2020-06" db="EMBL/GenBank/DDBJ databases">
        <authorList>
            <person name="Li T."/>
            <person name="Hu X."/>
            <person name="Zhang T."/>
            <person name="Song X."/>
            <person name="Zhang H."/>
            <person name="Dai N."/>
            <person name="Sheng W."/>
            <person name="Hou X."/>
            <person name="Wei L."/>
        </authorList>
    </citation>
    <scope>NUCLEOTIDE SEQUENCE</scope>
    <source>
        <strain evidence="3">KEN1</strain>
        <tissue evidence="3">Leaf</tissue>
    </source>
</reference>
<feature type="compositionally biased region" description="Polar residues" evidence="1">
    <location>
        <begin position="433"/>
        <end position="455"/>
    </location>
</feature>
<feature type="compositionally biased region" description="Polar residues" evidence="1">
    <location>
        <begin position="361"/>
        <end position="371"/>
    </location>
</feature>
<dbReference type="Pfam" id="PF26130">
    <property type="entry name" value="PB1-like"/>
    <property type="match status" value="1"/>
</dbReference>
<gene>
    <name evidence="3" type="ORF">Slati_0509400</name>
</gene>
<feature type="domain" description="PB1-like" evidence="2">
    <location>
        <begin position="26"/>
        <end position="67"/>
    </location>
</feature>
<evidence type="ECO:0000256" key="1">
    <source>
        <dbReference type="SAM" id="MobiDB-lite"/>
    </source>
</evidence>
<feature type="compositionally biased region" description="Acidic residues" evidence="1">
    <location>
        <begin position="171"/>
        <end position="181"/>
    </location>
</feature>
<name>A0AAW2Y012_9LAMI</name>
<feature type="region of interest" description="Disordered" evidence="1">
    <location>
        <begin position="167"/>
        <end position="190"/>
    </location>
</feature>
<dbReference type="InterPro" id="IPR058594">
    <property type="entry name" value="PB1-like_dom_pln"/>
</dbReference>
<feature type="compositionally biased region" description="Polar residues" evidence="1">
    <location>
        <begin position="464"/>
        <end position="478"/>
    </location>
</feature>
<feature type="region of interest" description="Disordered" evidence="1">
    <location>
        <begin position="407"/>
        <end position="503"/>
    </location>
</feature>
<reference evidence="3" key="2">
    <citation type="journal article" date="2024" name="Plant">
        <title>Genomic evolution and insights into agronomic trait innovations of Sesamum species.</title>
        <authorList>
            <person name="Miao H."/>
            <person name="Wang L."/>
            <person name="Qu L."/>
            <person name="Liu H."/>
            <person name="Sun Y."/>
            <person name="Le M."/>
            <person name="Wang Q."/>
            <person name="Wei S."/>
            <person name="Zheng Y."/>
            <person name="Lin W."/>
            <person name="Duan Y."/>
            <person name="Cao H."/>
            <person name="Xiong S."/>
            <person name="Wang X."/>
            <person name="Wei L."/>
            <person name="Li C."/>
            <person name="Ma Q."/>
            <person name="Ju M."/>
            <person name="Zhao R."/>
            <person name="Li G."/>
            <person name="Mu C."/>
            <person name="Tian Q."/>
            <person name="Mei H."/>
            <person name="Zhang T."/>
            <person name="Gao T."/>
            <person name="Zhang H."/>
        </authorList>
    </citation>
    <scope>NUCLEOTIDE SEQUENCE</scope>
    <source>
        <strain evidence="3">KEN1</strain>
    </source>
</reference>
<accession>A0AAW2Y012</accession>
<feature type="region of interest" description="Disordered" evidence="1">
    <location>
        <begin position="335"/>
        <end position="371"/>
    </location>
</feature>